<name>A0A450S2K0_9GAMM</name>
<dbReference type="EMBL" id="CAADEY010000013">
    <property type="protein sequence ID" value="VFJ45879.1"/>
    <property type="molecule type" value="Genomic_DNA"/>
</dbReference>
<dbReference type="InterPro" id="IPR043519">
    <property type="entry name" value="NT_sf"/>
</dbReference>
<dbReference type="AlphaFoldDB" id="A0A450S2K0"/>
<gene>
    <name evidence="1" type="ORF">BECKDK2373C_GA0170839_10135</name>
</gene>
<accession>A0A450S2K0</accession>
<sequence length="71" mass="8095">MRVLVGFHARDEAKPDSDVDVVFRTDKTHIFLTATMKQDTEQGCAVCRERIPGLMEIPQKMIEDLQHDLAP</sequence>
<dbReference type="SUPFAM" id="SSF81301">
    <property type="entry name" value="Nucleotidyltransferase"/>
    <property type="match status" value="1"/>
</dbReference>
<organism evidence="1">
    <name type="scientific">Candidatus Kentrum sp. DK</name>
    <dbReference type="NCBI Taxonomy" id="2126562"/>
    <lineage>
        <taxon>Bacteria</taxon>
        <taxon>Pseudomonadati</taxon>
        <taxon>Pseudomonadota</taxon>
        <taxon>Gammaproteobacteria</taxon>
        <taxon>Candidatus Kentrum</taxon>
    </lineage>
</organism>
<evidence type="ECO:0008006" key="2">
    <source>
        <dbReference type="Google" id="ProtNLM"/>
    </source>
</evidence>
<proteinExistence type="predicted"/>
<evidence type="ECO:0000313" key="1">
    <source>
        <dbReference type="EMBL" id="VFJ45879.1"/>
    </source>
</evidence>
<reference evidence="1" key="1">
    <citation type="submission" date="2019-02" db="EMBL/GenBank/DDBJ databases">
        <authorList>
            <person name="Gruber-Vodicka R. H."/>
            <person name="Seah K. B. B."/>
        </authorList>
    </citation>
    <scope>NUCLEOTIDE SEQUENCE</scope>
    <source>
        <strain evidence="1">BECK_DK161</strain>
    </source>
</reference>
<protein>
    <recommendedName>
        <fullName evidence="2">Nucleotidyltransferase domain-containing protein</fullName>
    </recommendedName>
</protein>